<dbReference type="AlphaFoldDB" id="A0A6J4R808"/>
<organism evidence="1">
    <name type="scientific">uncultured Rubrobacteraceae bacterium</name>
    <dbReference type="NCBI Taxonomy" id="349277"/>
    <lineage>
        <taxon>Bacteria</taxon>
        <taxon>Bacillati</taxon>
        <taxon>Actinomycetota</taxon>
        <taxon>Rubrobacteria</taxon>
        <taxon>Rubrobacterales</taxon>
        <taxon>Rubrobacteraceae</taxon>
        <taxon>environmental samples</taxon>
    </lineage>
</organism>
<name>A0A6J4R808_9ACTN</name>
<proteinExistence type="predicted"/>
<dbReference type="EMBL" id="CADCVE010000107">
    <property type="protein sequence ID" value="CAA9466721.1"/>
    <property type="molecule type" value="Genomic_DNA"/>
</dbReference>
<reference evidence="1" key="1">
    <citation type="submission" date="2020-02" db="EMBL/GenBank/DDBJ databases">
        <authorList>
            <person name="Meier V. D."/>
        </authorList>
    </citation>
    <scope>NUCLEOTIDE SEQUENCE</scope>
    <source>
        <strain evidence="1">AVDCRST_MAG28</strain>
    </source>
</reference>
<gene>
    <name evidence="1" type="ORF">AVDCRST_MAG28-4171</name>
</gene>
<sequence length="57" mass="6501">MVKASIKVRNNGATRLEVGVQAESIRRVLSIVAKWYLASDVRVKVYLNPEVFLVKER</sequence>
<evidence type="ECO:0000313" key="1">
    <source>
        <dbReference type="EMBL" id="CAA9466721.1"/>
    </source>
</evidence>
<protein>
    <submittedName>
        <fullName evidence="1">Uncharacterized protein</fullName>
    </submittedName>
</protein>
<accession>A0A6J4R808</accession>